<keyword evidence="2" id="KW-0806">Transcription termination</keyword>
<accession>A0A5E4FMA1</accession>
<dbReference type="Gene3D" id="1.25.70.10">
    <property type="entry name" value="Transcription termination factor 3, mitochondrial"/>
    <property type="match status" value="1"/>
</dbReference>
<comment type="similarity">
    <text evidence="1">Belongs to the mTERF family.</text>
</comment>
<dbReference type="FunFam" id="1.25.70.10:FF:000026">
    <property type="entry name" value="Mitochondrial transcription termination factor family protein"/>
    <property type="match status" value="1"/>
</dbReference>
<reference evidence="5" key="1">
    <citation type="journal article" date="2020" name="Plant J.">
        <title>Transposons played a major role in the diversification between the closely related almond and peach genomes: results from the almond genome sequence.</title>
        <authorList>
            <person name="Alioto T."/>
            <person name="Alexiou K.G."/>
            <person name="Bardil A."/>
            <person name="Barteri F."/>
            <person name="Castanera R."/>
            <person name="Cruz F."/>
            <person name="Dhingra A."/>
            <person name="Duval H."/>
            <person name="Fernandez I Marti A."/>
            <person name="Frias L."/>
            <person name="Galan B."/>
            <person name="Garcia J.L."/>
            <person name="Howad W."/>
            <person name="Gomez-Garrido J."/>
            <person name="Gut M."/>
            <person name="Julca I."/>
            <person name="Morata J."/>
            <person name="Puigdomenech P."/>
            <person name="Ribeca P."/>
            <person name="Rubio Cabetas M.J."/>
            <person name="Vlasova A."/>
            <person name="Wirthensohn M."/>
            <person name="Garcia-Mas J."/>
            <person name="Gabaldon T."/>
            <person name="Casacuberta J.M."/>
            <person name="Arus P."/>
        </authorList>
    </citation>
    <scope>NUCLEOTIDE SEQUENCE [LARGE SCALE GENOMIC DNA]</scope>
    <source>
        <strain evidence="5">cv. Texas</strain>
    </source>
</reference>
<organism evidence="4 5">
    <name type="scientific">Prunus dulcis</name>
    <name type="common">Almond</name>
    <name type="synonym">Amygdalus dulcis</name>
    <dbReference type="NCBI Taxonomy" id="3755"/>
    <lineage>
        <taxon>Eukaryota</taxon>
        <taxon>Viridiplantae</taxon>
        <taxon>Streptophyta</taxon>
        <taxon>Embryophyta</taxon>
        <taxon>Tracheophyta</taxon>
        <taxon>Spermatophyta</taxon>
        <taxon>Magnoliopsida</taxon>
        <taxon>eudicotyledons</taxon>
        <taxon>Gunneridae</taxon>
        <taxon>Pentapetalae</taxon>
        <taxon>rosids</taxon>
        <taxon>fabids</taxon>
        <taxon>Rosales</taxon>
        <taxon>Rosaceae</taxon>
        <taxon>Amygdaloideae</taxon>
        <taxon>Amygdaleae</taxon>
        <taxon>Prunus</taxon>
    </lineage>
</organism>
<dbReference type="Gramene" id="VVA27018">
    <property type="protein sequence ID" value="VVA27018"/>
    <property type="gene ID" value="Prudul26B017471"/>
</dbReference>
<dbReference type="Pfam" id="PF02536">
    <property type="entry name" value="mTERF"/>
    <property type="match status" value="1"/>
</dbReference>
<keyword evidence="2" id="KW-0804">Transcription</keyword>
<dbReference type="InterPro" id="IPR003690">
    <property type="entry name" value="MTERF"/>
</dbReference>
<sequence length="381" mass="43659">MKSTFGSLLKLRILLPTSPNFLFLPKILLPTTWFIFTPATYSTVCHTEEDSVGEDIEDQSKTSVQIMKQFGCTDTEISNIFTRGPFLLKADANQLQSKLERLTWLGISAPELAKIINDRPRFLTCRVNHCFDERVEFLMTLFGSKEVLAKAILRNPSFLTHDLHKKIKPVIALYEGIGLSMPDLIQMLLSRPTLIPRTSFNEEKMEYIGKTGVPNDSRMFKYVVTIIGISRLETIRQKVANLEKFGFSEDEVFLFFGKSPFVLTLSVDKVQRNMTFILGEMKLPATTVLEHPSLLFKNLEDVLKPRVLLARKVQEMGLDLQINGPMMVRAMRMTERRFLKVFVNCHPKDAADELMEYYKNVKGVKRLAEASKKNFQKGFPF</sequence>
<dbReference type="PANTHER" id="PTHR13068">
    <property type="entry name" value="CGI-12 PROTEIN-RELATED"/>
    <property type="match status" value="1"/>
</dbReference>
<dbReference type="OMA" id="MRMTERR"/>
<evidence type="ECO:0000313" key="4">
    <source>
        <dbReference type="EMBL" id="VVA27018.1"/>
    </source>
</evidence>
<dbReference type="GO" id="GO:0003676">
    <property type="term" value="F:nucleic acid binding"/>
    <property type="evidence" value="ECO:0007669"/>
    <property type="project" value="InterPro"/>
</dbReference>
<dbReference type="InterPro" id="IPR038538">
    <property type="entry name" value="MTERF_sf"/>
</dbReference>
<keyword evidence="2" id="KW-0805">Transcription regulation</keyword>
<evidence type="ECO:0000256" key="2">
    <source>
        <dbReference type="ARBA" id="ARBA00022472"/>
    </source>
</evidence>
<protein>
    <submittedName>
        <fullName evidence="4">PREDICTED: mRNAion termination</fullName>
    </submittedName>
</protein>
<dbReference type="FunCoup" id="A0A5E4FMA1">
    <property type="interactions" value="47"/>
</dbReference>
<dbReference type="SMART" id="SM00733">
    <property type="entry name" value="Mterf"/>
    <property type="match status" value="6"/>
</dbReference>
<evidence type="ECO:0000256" key="1">
    <source>
        <dbReference type="ARBA" id="ARBA00007692"/>
    </source>
</evidence>
<dbReference type="AlphaFoldDB" id="A0A5E4FMA1"/>
<dbReference type="EMBL" id="CABIKO010000114">
    <property type="protein sequence ID" value="VVA27018.1"/>
    <property type="molecule type" value="Genomic_DNA"/>
</dbReference>
<dbReference type="PANTHER" id="PTHR13068:SF223">
    <property type="entry name" value="MITOCHONDRIAL TRANSCRIPTION TERMINATION FACTOR FAMILY PROTEIN"/>
    <property type="match status" value="1"/>
</dbReference>
<name>A0A5E4FMA1_PRUDU</name>
<dbReference type="Proteomes" id="UP000327085">
    <property type="component" value="Chromosome 4"/>
</dbReference>
<dbReference type="GO" id="GO:0006353">
    <property type="term" value="P:DNA-templated transcription termination"/>
    <property type="evidence" value="ECO:0007669"/>
    <property type="project" value="UniProtKB-KW"/>
</dbReference>
<evidence type="ECO:0000256" key="3">
    <source>
        <dbReference type="ARBA" id="ARBA00022946"/>
    </source>
</evidence>
<dbReference type="InParanoid" id="A0A5E4FMA1"/>
<keyword evidence="3" id="KW-0809">Transit peptide</keyword>
<evidence type="ECO:0000313" key="5">
    <source>
        <dbReference type="Proteomes" id="UP000327085"/>
    </source>
</evidence>
<proteinExistence type="inferred from homology"/>
<gene>
    <name evidence="4" type="ORF">ALMOND_2B017471</name>
</gene>